<protein>
    <submittedName>
        <fullName evidence="2">Uncharacterized protein</fullName>
    </submittedName>
</protein>
<keyword evidence="3" id="KW-1185">Reference proteome</keyword>
<accession>A0A163FKZ3</accession>
<dbReference type="Proteomes" id="UP000076837">
    <property type="component" value="Unassembled WGS sequence"/>
</dbReference>
<evidence type="ECO:0000256" key="1">
    <source>
        <dbReference type="SAM" id="MobiDB-lite"/>
    </source>
</evidence>
<comment type="caution">
    <text evidence="2">The sequence shown here is derived from an EMBL/GenBank/DDBJ whole genome shotgun (WGS) entry which is preliminary data.</text>
</comment>
<feature type="region of interest" description="Disordered" evidence="1">
    <location>
        <begin position="65"/>
        <end position="137"/>
    </location>
</feature>
<evidence type="ECO:0000313" key="3">
    <source>
        <dbReference type="Proteomes" id="UP000076837"/>
    </source>
</evidence>
<dbReference type="AlphaFoldDB" id="A0A163FKZ3"/>
<organism evidence="2 3">
    <name type="scientific">Didymella rabiei</name>
    <name type="common">Chickpea ascochyta blight fungus</name>
    <name type="synonym">Mycosphaerella rabiei</name>
    <dbReference type="NCBI Taxonomy" id="5454"/>
    <lineage>
        <taxon>Eukaryota</taxon>
        <taxon>Fungi</taxon>
        <taxon>Dikarya</taxon>
        <taxon>Ascomycota</taxon>
        <taxon>Pezizomycotina</taxon>
        <taxon>Dothideomycetes</taxon>
        <taxon>Pleosporomycetidae</taxon>
        <taxon>Pleosporales</taxon>
        <taxon>Pleosporineae</taxon>
        <taxon>Didymellaceae</taxon>
        <taxon>Ascochyta</taxon>
    </lineage>
</organism>
<gene>
    <name evidence="2" type="ORF">ST47_g4449</name>
</gene>
<feature type="compositionally biased region" description="Polar residues" evidence="1">
    <location>
        <begin position="109"/>
        <end position="121"/>
    </location>
</feature>
<reference evidence="2 3" key="1">
    <citation type="journal article" date="2016" name="Sci. Rep.">
        <title>Draft genome sequencing and secretome analysis of fungal phytopathogen Ascochyta rabiei provides insight into the necrotrophic effector repertoire.</title>
        <authorList>
            <person name="Verma S."/>
            <person name="Gazara R.K."/>
            <person name="Nizam S."/>
            <person name="Parween S."/>
            <person name="Chattopadhyay D."/>
            <person name="Verma P.K."/>
        </authorList>
    </citation>
    <scope>NUCLEOTIDE SEQUENCE [LARGE SCALE GENOMIC DNA]</scope>
    <source>
        <strain evidence="2 3">ArDII</strain>
    </source>
</reference>
<name>A0A163FKZ3_DIDRA</name>
<proteinExistence type="predicted"/>
<evidence type="ECO:0000313" key="2">
    <source>
        <dbReference type="EMBL" id="KZM24426.1"/>
    </source>
</evidence>
<sequence>MHTCCKSLYFDREQPEQVPLGNSQKMRSEVCNTLKVKNSSLLEPMMVDKTKAIRRIECTGVVLWEPSGPRPTQSCANSAEDADDNTRGDSESNSEVGVAMVLEVDSESEAQYNSGDGSELSSADDPGESLNDLPEEV</sequence>
<dbReference type="EMBL" id="JYNV01000158">
    <property type="protein sequence ID" value="KZM24426.1"/>
    <property type="molecule type" value="Genomic_DNA"/>
</dbReference>